<dbReference type="KEGG" id="sus:Acid_7173"/>
<dbReference type="InterPro" id="IPR013325">
    <property type="entry name" value="RNA_pol_sigma_r2"/>
</dbReference>
<feature type="region of interest" description="Disordered" evidence="5">
    <location>
        <begin position="96"/>
        <end position="117"/>
    </location>
</feature>
<dbReference type="InterPro" id="IPR053812">
    <property type="entry name" value="HTH_Sigma70_ECF-like"/>
</dbReference>
<dbReference type="Gene3D" id="1.10.10.10">
    <property type="entry name" value="Winged helix-like DNA-binding domain superfamily/Winged helix DNA-binding domain"/>
    <property type="match status" value="1"/>
</dbReference>
<dbReference type="GO" id="GO:0006352">
    <property type="term" value="P:DNA-templated transcription initiation"/>
    <property type="evidence" value="ECO:0007669"/>
    <property type="project" value="InterPro"/>
</dbReference>
<evidence type="ECO:0000313" key="7">
    <source>
        <dbReference type="EMBL" id="ABJ88084.1"/>
    </source>
</evidence>
<dbReference type="PANTHER" id="PTHR43133">
    <property type="entry name" value="RNA POLYMERASE ECF-TYPE SIGMA FACTO"/>
    <property type="match status" value="1"/>
</dbReference>
<dbReference type="PANTHER" id="PTHR43133:SF39">
    <property type="entry name" value="SIMILAR TO RNA POLYMERASE SIGMA-E FACTOR"/>
    <property type="match status" value="1"/>
</dbReference>
<evidence type="ECO:0000256" key="3">
    <source>
        <dbReference type="ARBA" id="ARBA00023082"/>
    </source>
</evidence>
<dbReference type="SUPFAM" id="SSF88659">
    <property type="entry name" value="Sigma3 and sigma4 domains of RNA polymerase sigma factors"/>
    <property type="match status" value="1"/>
</dbReference>
<keyword evidence="4" id="KW-0804">Transcription</keyword>
<keyword evidence="3" id="KW-0731">Sigma factor</keyword>
<dbReference type="InParanoid" id="Q01QI6"/>
<dbReference type="eggNOG" id="COG1595">
    <property type="taxonomic scope" value="Bacteria"/>
</dbReference>
<dbReference type="InterPro" id="IPR036388">
    <property type="entry name" value="WH-like_DNA-bd_sf"/>
</dbReference>
<dbReference type="Pfam" id="PF07638">
    <property type="entry name" value="Sigma70_ECF"/>
    <property type="match status" value="1"/>
</dbReference>
<dbReference type="SUPFAM" id="SSF88946">
    <property type="entry name" value="Sigma2 domain of RNA polymerase sigma factors"/>
    <property type="match status" value="1"/>
</dbReference>
<evidence type="ECO:0000256" key="2">
    <source>
        <dbReference type="ARBA" id="ARBA00023015"/>
    </source>
</evidence>
<evidence type="ECO:0000256" key="5">
    <source>
        <dbReference type="SAM" id="MobiDB-lite"/>
    </source>
</evidence>
<gene>
    <name evidence="7" type="ordered locus">Acid_7173</name>
</gene>
<evidence type="ECO:0000259" key="6">
    <source>
        <dbReference type="Pfam" id="PF07638"/>
    </source>
</evidence>
<sequence>MPPPAGQITKQLEALRRGDRRAEAILAELVYEDLHARARQYMRRERADHTLQPTALVNETFLKLLRHESIEWQDRAHFLAVACVVMRRILVDHARGRRAGKRSGGKQQVPLDDRAASEQPHLDRILIVDEALNRLSEMDPRQGRLVELMYFGGLTAEEAAEATGVSVRTVKRDWSSARAWLQSQLRRSSA</sequence>
<accession>Q01QI6</accession>
<dbReference type="InterPro" id="IPR013324">
    <property type="entry name" value="RNA_pol_sigma_r3/r4-like"/>
</dbReference>
<reference evidence="7" key="1">
    <citation type="submission" date="2006-10" db="EMBL/GenBank/DDBJ databases">
        <title>Complete sequence of Solibacter usitatus Ellin6076.</title>
        <authorList>
            <consortium name="US DOE Joint Genome Institute"/>
            <person name="Copeland A."/>
            <person name="Lucas S."/>
            <person name="Lapidus A."/>
            <person name="Barry K."/>
            <person name="Detter J.C."/>
            <person name="Glavina del Rio T."/>
            <person name="Hammon N."/>
            <person name="Israni S."/>
            <person name="Dalin E."/>
            <person name="Tice H."/>
            <person name="Pitluck S."/>
            <person name="Thompson L.S."/>
            <person name="Brettin T."/>
            <person name="Bruce D."/>
            <person name="Han C."/>
            <person name="Tapia R."/>
            <person name="Gilna P."/>
            <person name="Schmutz J."/>
            <person name="Larimer F."/>
            <person name="Land M."/>
            <person name="Hauser L."/>
            <person name="Kyrpides N."/>
            <person name="Mikhailova N."/>
            <person name="Janssen P.H."/>
            <person name="Kuske C.R."/>
            <person name="Richardson P."/>
        </authorList>
    </citation>
    <scope>NUCLEOTIDE SEQUENCE</scope>
    <source>
        <strain evidence="7">Ellin6076</strain>
    </source>
</reference>
<dbReference type="NCBIfam" id="TIGR02937">
    <property type="entry name" value="sigma70-ECF"/>
    <property type="match status" value="1"/>
</dbReference>
<dbReference type="AlphaFoldDB" id="Q01QI6"/>
<evidence type="ECO:0000256" key="4">
    <source>
        <dbReference type="ARBA" id="ARBA00023163"/>
    </source>
</evidence>
<dbReference type="InterPro" id="IPR014284">
    <property type="entry name" value="RNA_pol_sigma-70_dom"/>
</dbReference>
<dbReference type="EMBL" id="CP000473">
    <property type="protein sequence ID" value="ABJ88084.1"/>
    <property type="molecule type" value="Genomic_DNA"/>
</dbReference>
<feature type="domain" description="RNA polymerase sigma-70 ECF-like HTH" evidence="6">
    <location>
        <begin position="7"/>
        <end position="186"/>
    </location>
</feature>
<dbReference type="HOGENOM" id="CLU_102127_0_0_0"/>
<protein>
    <submittedName>
        <fullName evidence="7">RNA polymerase, sigma-24 subunit, ECF subfamily</fullName>
    </submittedName>
</protein>
<dbReference type="InterPro" id="IPR011517">
    <property type="entry name" value="RNA_pol_sigma70_ECF-like"/>
</dbReference>
<keyword evidence="2" id="KW-0805">Transcription regulation</keyword>
<proteinExistence type="inferred from homology"/>
<dbReference type="NCBIfam" id="TIGR02999">
    <property type="entry name" value="Sig-70_X6"/>
    <property type="match status" value="1"/>
</dbReference>
<name>Q01QI6_SOLUE</name>
<evidence type="ECO:0000256" key="1">
    <source>
        <dbReference type="ARBA" id="ARBA00010641"/>
    </source>
</evidence>
<dbReference type="STRING" id="234267.Acid_7173"/>
<dbReference type="InterPro" id="IPR039425">
    <property type="entry name" value="RNA_pol_sigma-70-like"/>
</dbReference>
<dbReference type="GO" id="GO:0016987">
    <property type="term" value="F:sigma factor activity"/>
    <property type="evidence" value="ECO:0007669"/>
    <property type="project" value="UniProtKB-KW"/>
</dbReference>
<dbReference type="Gene3D" id="1.10.1740.10">
    <property type="match status" value="1"/>
</dbReference>
<organism evidence="7">
    <name type="scientific">Solibacter usitatus (strain Ellin6076)</name>
    <dbReference type="NCBI Taxonomy" id="234267"/>
    <lineage>
        <taxon>Bacteria</taxon>
        <taxon>Pseudomonadati</taxon>
        <taxon>Acidobacteriota</taxon>
        <taxon>Terriglobia</taxon>
        <taxon>Bryobacterales</taxon>
        <taxon>Solibacteraceae</taxon>
        <taxon>Candidatus Solibacter</taxon>
    </lineage>
</organism>
<dbReference type="OrthoDB" id="118280at2"/>
<comment type="similarity">
    <text evidence="1">Belongs to the sigma-70 factor family. ECF subfamily.</text>
</comment>